<dbReference type="Proteomes" id="UP000250043">
    <property type="component" value="Unassembled WGS sequence"/>
</dbReference>
<dbReference type="EMBL" id="KV722449">
    <property type="protein sequence ID" value="OCH88550.1"/>
    <property type="molecule type" value="Genomic_DNA"/>
</dbReference>
<dbReference type="OrthoDB" id="6511194at2759"/>
<dbReference type="InterPro" id="IPR036397">
    <property type="entry name" value="RNaseH_sf"/>
</dbReference>
<reference evidence="1 2" key="1">
    <citation type="submission" date="2016-07" db="EMBL/GenBank/DDBJ databases">
        <title>Draft genome of the white-rot fungus Obba rivulosa 3A-2.</title>
        <authorList>
            <consortium name="DOE Joint Genome Institute"/>
            <person name="Miettinen O."/>
            <person name="Riley R."/>
            <person name="Acob R."/>
            <person name="Barry K."/>
            <person name="Cullen D."/>
            <person name="De Vries R."/>
            <person name="Hainaut M."/>
            <person name="Hatakka A."/>
            <person name="Henrissat B."/>
            <person name="Hilden K."/>
            <person name="Kuo R."/>
            <person name="Labutti K."/>
            <person name="Lipzen A."/>
            <person name="Makela M.R."/>
            <person name="Sandor L."/>
            <person name="Spatafora J.W."/>
            <person name="Grigoriev I.V."/>
            <person name="Hibbett D.S."/>
        </authorList>
    </citation>
    <scope>NUCLEOTIDE SEQUENCE [LARGE SCALE GENOMIC DNA]</scope>
    <source>
        <strain evidence="1 2">3A-2</strain>
    </source>
</reference>
<dbReference type="PANTHER" id="PTHR35871:SF1">
    <property type="entry name" value="CXC1-LIKE CYSTEINE CLUSTER ASSOCIATED WITH KDZ TRANSPOSASES DOMAIN-CONTAINING PROTEIN"/>
    <property type="match status" value="1"/>
</dbReference>
<gene>
    <name evidence="1" type="ORF">OBBRIDRAFT_813579</name>
</gene>
<accession>A0A8E2AUF9</accession>
<protein>
    <submittedName>
        <fullName evidence="1">Uncharacterized protein</fullName>
    </submittedName>
</protein>
<evidence type="ECO:0000313" key="1">
    <source>
        <dbReference type="EMBL" id="OCH88550.1"/>
    </source>
</evidence>
<organism evidence="1 2">
    <name type="scientific">Obba rivulosa</name>
    <dbReference type="NCBI Taxonomy" id="1052685"/>
    <lineage>
        <taxon>Eukaryota</taxon>
        <taxon>Fungi</taxon>
        <taxon>Dikarya</taxon>
        <taxon>Basidiomycota</taxon>
        <taxon>Agaricomycotina</taxon>
        <taxon>Agaricomycetes</taxon>
        <taxon>Polyporales</taxon>
        <taxon>Gelatoporiaceae</taxon>
        <taxon>Obba</taxon>
    </lineage>
</organism>
<dbReference type="GO" id="GO:0003676">
    <property type="term" value="F:nucleic acid binding"/>
    <property type="evidence" value="ECO:0007669"/>
    <property type="project" value="InterPro"/>
</dbReference>
<sequence length="506" mass="58445">MVALSDIEELLYPHRKNGKGRKDPNLGRVLRERLEAMRSLLYNFTDSQITTHGIYGRKGPWYARKIRKWTKEYIKDRTTLPHHHYGTWSSSKLDDEDFAEEIHLHLQGIGQYVRALDLVYYLDRPEVKAKYGMTKTISLATAQRWMKKLGYRWTMTPKGQYADGHECEDVVAYRQNVFLLRWKRVEDKLRNWTKEGLEDIERWVHKSEHAKPYQKGEGASLMVADFVSADYGWLRAPDHSAEARVYFKAGKNRDGYFTHEEILAQAENAITILKQHFSEDDHILIFDNARTHVKRADDALSARKMPKFISKEGSNWGVKVTTQDSNGKILYGSNGKPLKEQGMAVILQERGFHGIAKKNAECKGFKCPPGATDCCCRRFLFNQPDFMDVDSLLETTCQAYGIPVIFLPKFHCEINFIEQCWGYAKQTYRLNPPSSKEEDLERNIRAALETIPLGTMRRYATRSRRFIDAYDEGLNGQQAAWAGKKYSSHRVLPTTLLQDLGNAKID</sequence>
<proteinExistence type="predicted"/>
<dbReference type="Gene3D" id="3.30.420.10">
    <property type="entry name" value="Ribonuclease H-like superfamily/Ribonuclease H"/>
    <property type="match status" value="1"/>
</dbReference>
<dbReference type="AlphaFoldDB" id="A0A8E2AUF9"/>
<evidence type="ECO:0000313" key="2">
    <source>
        <dbReference type="Proteomes" id="UP000250043"/>
    </source>
</evidence>
<name>A0A8E2AUF9_9APHY</name>
<dbReference type="PANTHER" id="PTHR35871">
    <property type="entry name" value="EXPRESSED PROTEIN"/>
    <property type="match status" value="1"/>
</dbReference>
<keyword evidence="2" id="KW-1185">Reference proteome</keyword>